<dbReference type="STRING" id="257708.RGI145_00410"/>
<sequence>MSQGMTHEPTLFLGEFGRGDLAGEAALQHAAAPLGPAALVATDDPEATARILPFATLLPPNTPTPAEARRALLTGPMSDHNRAVDLILRLGLLRQRGLRIGLRSLSLFPWGPLYRPSPEVRAVLEVLDEASARDHRTLGSMVEWRCPWWAGLEAFPEGDLVPELPPGLPAGPRLGLSVSDSQKTREVFAKHEALVAECLAPYDGWTVIPLPVVRQGEGGSDDLRAIRDCAARFLPRSSLVETGPEDTASWRREMTPARLKGWVAACDQVIGGRDLSVAFAASAGIPCLALAPHADHEVGRAAGTLANRLPPGSRYRVLPS</sequence>
<organism evidence="1 2">
    <name type="scientific">Roseomonas gilardii</name>
    <dbReference type="NCBI Taxonomy" id="257708"/>
    <lineage>
        <taxon>Bacteria</taxon>
        <taxon>Pseudomonadati</taxon>
        <taxon>Pseudomonadota</taxon>
        <taxon>Alphaproteobacteria</taxon>
        <taxon>Acetobacterales</taxon>
        <taxon>Roseomonadaceae</taxon>
        <taxon>Roseomonas</taxon>
    </lineage>
</organism>
<evidence type="ECO:0000313" key="2">
    <source>
        <dbReference type="Proteomes" id="UP000185494"/>
    </source>
</evidence>
<gene>
    <name evidence="1" type="ORF">RGI145_00410</name>
</gene>
<proteinExistence type="predicted"/>
<evidence type="ECO:0000313" key="1">
    <source>
        <dbReference type="EMBL" id="APT55811.1"/>
    </source>
</evidence>
<dbReference type="RefSeq" id="WP_075796782.1">
    <property type="nucleotide sequence ID" value="NZ_CP015583.1"/>
</dbReference>
<dbReference type="EMBL" id="CP015583">
    <property type="protein sequence ID" value="APT55811.1"/>
    <property type="molecule type" value="Genomic_DNA"/>
</dbReference>
<name>A0A1L7AAM5_9PROT</name>
<accession>A0A1L7AAM5</accession>
<dbReference type="Proteomes" id="UP000185494">
    <property type="component" value="Chromosome 1"/>
</dbReference>
<dbReference type="KEGG" id="rgi:RGI145_00410"/>
<reference evidence="1 2" key="1">
    <citation type="submission" date="2016-05" db="EMBL/GenBank/DDBJ databases">
        <title>Complete Genome and Methylome Analysis of Psychrotrophic Bacterial Isolates from Antarctic Lake Untersee.</title>
        <authorList>
            <person name="Fomenkov A."/>
            <person name="Akimov V.N."/>
            <person name="Vasilyeva L.V."/>
            <person name="Andersen D."/>
            <person name="Vincze T."/>
            <person name="Roberts R.J."/>
        </authorList>
    </citation>
    <scope>NUCLEOTIDE SEQUENCE [LARGE SCALE GENOMIC DNA]</scope>
    <source>
        <strain evidence="1 2">U14-5</strain>
    </source>
</reference>
<protein>
    <submittedName>
        <fullName evidence="1">Uncharacterized protein</fullName>
    </submittedName>
</protein>
<dbReference type="AlphaFoldDB" id="A0A1L7AAM5"/>